<dbReference type="CDD" id="cd01517">
    <property type="entry name" value="PAP_phosphatase"/>
    <property type="match status" value="1"/>
</dbReference>
<dbReference type="PROSITE" id="PS00629">
    <property type="entry name" value="IMP_1"/>
    <property type="match status" value="1"/>
</dbReference>
<dbReference type="Proteomes" id="UP000250235">
    <property type="component" value="Unassembled WGS sequence"/>
</dbReference>
<dbReference type="OrthoDB" id="411145at2759"/>
<evidence type="ECO:0000313" key="7">
    <source>
        <dbReference type="EMBL" id="KZV33764.1"/>
    </source>
</evidence>
<keyword evidence="4" id="KW-0378">Hydrolase</keyword>
<dbReference type="GO" id="GO:0000103">
    <property type="term" value="P:sulfate assimilation"/>
    <property type="evidence" value="ECO:0007669"/>
    <property type="project" value="TreeGrafter"/>
</dbReference>
<proteinExistence type="inferred from homology"/>
<keyword evidence="8" id="KW-1185">Reference proteome</keyword>
<evidence type="ECO:0000256" key="4">
    <source>
        <dbReference type="ARBA" id="ARBA00022801"/>
    </source>
</evidence>
<dbReference type="AlphaFoldDB" id="A0A2Z7BH98"/>
<keyword evidence="5 6" id="KW-0460">Magnesium</keyword>
<feature type="binding site" evidence="6">
    <location>
        <position position="176"/>
    </location>
    <ligand>
        <name>Mg(2+)</name>
        <dbReference type="ChEBI" id="CHEBI:18420"/>
        <label>1</label>
        <note>catalytic</note>
    </ligand>
</feature>
<gene>
    <name evidence="7" type="ORF">F511_32868</name>
</gene>
<dbReference type="PANTHER" id="PTHR43200">
    <property type="entry name" value="PHOSPHATASE"/>
    <property type="match status" value="1"/>
</dbReference>
<feature type="binding site" evidence="6">
    <location>
        <position position="177"/>
    </location>
    <ligand>
        <name>Mg(2+)</name>
        <dbReference type="ChEBI" id="CHEBI:18420"/>
        <label>1</label>
        <note>catalytic</note>
    </ligand>
</feature>
<comment type="cofactor">
    <cofactor evidence="1 6">
        <name>Mg(2+)</name>
        <dbReference type="ChEBI" id="CHEBI:18420"/>
    </cofactor>
</comment>
<keyword evidence="3 6" id="KW-0479">Metal-binding</keyword>
<dbReference type="GO" id="GO:0008441">
    <property type="term" value="F:3'(2'),5'-bisphosphate nucleotidase activity"/>
    <property type="evidence" value="ECO:0007669"/>
    <property type="project" value="TreeGrafter"/>
</dbReference>
<evidence type="ECO:0000256" key="3">
    <source>
        <dbReference type="ARBA" id="ARBA00022723"/>
    </source>
</evidence>
<dbReference type="GO" id="GO:0046872">
    <property type="term" value="F:metal ion binding"/>
    <property type="evidence" value="ECO:0007669"/>
    <property type="project" value="UniProtKB-KW"/>
</dbReference>
<name>A0A2Z7BH98_9LAMI</name>
<organism evidence="7 8">
    <name type="scientific">Dorcoceras hygrometricum</name>
    <dbReference type="NCBI Taxonomy" id="472368"/>
    <lineage>
        <taxon>Eukaryota</taxon>
        <taxon>Viridiplantae</taxon>
        <taxon>Streptophyta</taxon>
        <taxon>Embryophyta</taxon>
        <taxon>Tracheophyta</taxon>
        <taxon>Spermatophyta</taxon>
        <taxon>Magnoliopsida</taxon>
        <taxon>eudicotyledons</taxon>
        <taxon>Gunneridae</taxon>
        <taxon>Pentapetalae</taxon>
        <taxon>asterids</taxon>
        <taxon>lamiids</taxon>
        <taxon>Lamiales</taxon>
        <taxon>Gesneriaceae</taxon>
        <taxon>Didymocarpoideae</taxon>
        <taxon>Trichosporeae</taxon>
        <taxon>Loxocarpinae</taxon>
        <taxon>Dorcoceras</taxon>
    </lineage>
</organism>
<evidence type="ECO:0000313" key="8">
    <source>
        <dbReference type="Proteomes" id="UP000250235"/>
    </source>
</evidence>
<dbReference type="InterPro" id="IPR051090">
    <property type="entry name" value="Inositol_monoP_superfamily"/>
</dbReference>
<dbReference type="InterPro" id="IPR020583">
    <property type="entry name" value="Inositol_monoP_metal-BS"/>
</dbReference>
<sequence>MNVLQYSASRFSATHPRRIFPGPLRQGALAARSSFRLPFTKGEAEYYDHLHAAADVVQRACRLCVDVQKSLFSNERRILEKMDQTPVTVADFGVQALVSLEMNRLFPSIPLVAEEDSAYLLENNLVGPVVEVVRGKSALDEKELSQGDVLKSIDRAGKGSYSFGPEQATYWILDPIDGTRGFVKGGEALYVVGLALVVNGEIVLGVMGCPNWEDEQPDRFSSEDLGDKNPKSRSGIIMLSHVGCGTWRKSLRDSQSCDTNMSDNWTSCSVDSFDQVHEARFCISDSQQWESYPLSTKFSATTNADCVGENQILLLPTCCGSLCKYLMVASGRASVFILRARTRRKIMVWDHAVGVICIHEAGGKVTDWKGCQLDFAADQVERRVLFPSGGVLATNSSLHNPILEMISSN</sequence>
<dbReference type="EMBL" id="KV005683">
    <property type="protein sequence ID" value="KZV33764.1"/>
    <property type="molecule type" value="Genomic_DNA"/>
</dbReference>
<comment type="similarity">
    <text evidence="2">Belongs to the inositol monophosphatase superfamily.</text>
</comment>
<evidence type="ECO:0000256" key="1">
    <source>
        <dbReference type="ARBA" id="ARBA00001946"/>
    </source>
</evidence>
<feature type="binding site" evidence="6">
    <location>
        <position position="114"/>
    </location>
    <ligand>
        <name>Mg(2+)</name>
        <dbReference type="ChEBI" id="CHEBI:18420"/>
        <label>1</label>
        <note>catalytic</note>
    </ligand>
</feature>
<feature type="binding site" evidence="6">
    <location>
        <position position="174"/>
    </location>
    <ligand>
        <name>Mg(2+)</name>
        <dbReference type="ChEBI" id="CHEBI:18420"/>
        <label>1</label>
        <note>catalytic</note>
    </ligand>
</feature>
<reference evidence="7 8" key="1">
    <citation type="journal article" date="2015" name="Proc. Natl. Acad. Sci. U.S.A.">
        <title>The resurrection genome of Boea hygrometrica: A blueprint for survival of dehydration.</title>
        <authorList>
            <person name="Xiao L."/>
            <person name="Yang G."/>
            <person name="Zhang L."/>
            <person name="Yang X."/>
            <person name="Zhao S."/>
            <person name="Ji Z."/>
            <person name="Zhou Q."/>
            <person name="Hu M."/>
            <person name="Wang Y."/>
            <person name="Chen M."/>
            <person name="Xu Y."/>
            <person name="Jin H."/>
            <person name="Xiao X."/>
            <person name="Hu G."/>
            <person name="Bao F."/>
            <person name="Hu Y."/>
            <person name="Wan P."/>
            <person name="Li L."/>
            <person name="Deng X."/>
            <person name="Kuang T."/>
            <person name="Xiang C."/>
            <person name="Zhu J.K."/>
            <person name="Oliver M.J."/>
            <person name="He Y."/>
        </authorList>
    </citation>
    <scope>NUCLEOTIDE SEQUENCE [LARGE SCALE GENOMIC DNA]</scope>
    <source>
        <strain evidence="8">cv. XS01</strain>
    </source>
</reference>
<dbReference type="Pfam" id="PF00459">
    <property type="entry name" value="Inositol_P"/>
    <property type="match status" value="1"/>
</dbReference>
<evidence type="ECO:0000256" key="2">
    <source>
        <dbReference type="ARBA" id="ARBA00009759"/>
    </source>
</evidence>
<accession>A0A2Z7BH98</accession>
<dbReference type="SUPFAM" id="SSF56655">
    <property type="entry name" value="Carbohydrate phosphatase"/>
    <property type="match status" value="1"/>
</dbReference>
<dbReference type="Gene3D" id="3.30.540.10">
    <property type="entry name" value="Fructose-1,6-Bisphosphatase, subunit A, domain 1"/>
    <property type="match status" value="1"/>
</dbReference>
<dbReference type="InterPro" id="IPR000760">
    <property type="entry name" value="Inositol_monophosphatase-like"/>
</dbReference>
<protein>
    <submittedName>
        <fullName evidence="7">PAP-specific phosphatase, mitochondrial</fullName>
    </submittedName>
</protein>
<evidence type="ECO:0000256" key="6">
    <source>
        <dbReference type="PIRSR" id="PIRSR600760-2"/>
    </source>
</evidence>
<dbReference type="PANTHER" id="PTHR43200:SF4">
    <property type="entry name" value="PAP-SPECIFIC PHOSPHATASE, MITOCHONDRIAL-RELATED"/>
    <property type="match status" value="1"/>
</dbReference>
<evidence type="ECO:0000256" key="5">
    <source>
        <dbReference type="ARBA" id="ARBA00022842"/>
    </source>
</evidence>
<dbReference type="Gene3D" id="3.40.190.80">
    <property type="match status" value="1"/>
</dbReference>
<feature type="binding site" evidence="6">
    <location>
        <position position="350"/>
    </location>
    <ligand>
        <name>Mg(2+)</name>
        <dbReference type="ChEBI" id="CHEBI:18420"/>
        <label>1</label>
        <note>catalytic</note>
    </ligand>
</feature>